<proteinExistence type="predicted"/>
<reference evidence="1 2" key="1">
    <citation type="journal article" date="2016" name="PLoS ONE">
        <title>Sequence Assembly of Yarrowia lipolytica Strain W29/CLIB89 Shows Transposable Element Diversity.</title>
        <authorList>
            <person name="Magnan C."/>
            <person name="Yu J."/>
            <person name="Chang I."/>
            <person name="Jahn E."/>
            <person name="Kanomata Y."/>
            <person name="Wu J."/>
            <person name="Zeller M."/>
            <person name="Oakes M."/>
            <person name="Baldi P."/>
            <person name="Sandmeyer S."/>
        </authorList>
    </citation>
    <scope>NUCLEOTIDE SEQUENCE [LARGE SCALE GENOMIC DNA]</scope>
    <source>
        <strain evidence="2">CLIB89(W29)</strain>
    </source>
</reference>
<dbReference type="Proteomes" id="UP000182444">
    <property type="component" value="Chromosome 1F"/>
</dbReference>
<gene>
    <name evidence="1" type="ORF">YALI1_F17358g</name>
</gene>
<dbReference type="RefSeq" id="XP_068139481.1">
    <property type="nucleotide sequence ID" value="XM_068283380.1"/>
</dbReference>
<dbReference type="VEuPathDB" id="FungiDB:YALI1_F17358g"/>
<dbReference type="GeneID" id="94583962"/>
<protein>
    <submittedName>
        <fullName evidence="1">Uncharacterized protein</fullName>
    </submittedName>
</protein>
<accession>A0A1D8NN85</accession>
<dbReference type="AlphaFoldDB" id="A0A1D8NN85"/>
<evidence type="ECO:0000313" key="2">
    <source>
        <dbReference type="Proteomes" id="UP000182444"/>
    </source>
</evidence>
<organism evidence="1 2">
    <name type="scientific">Yarrowia lipolytica</name>
    <name type="common">Candida lipolytica</name>
    <dbReference type="NCBI Taxonomy" id="4952"/>
    <lineage>
        <taxon>Eukaryota</taxon>
        <taxon>Fungi</taxon>
        <taxon>Dikarya</taxon>
        <taxon>Ascomycota</taxon>
        <taxon>Saccharomycotina</taxon>
        <taxon>Dipodascomycetes</taxon>
        <taxon>Dipodascales</taxon>
        <taxon>Dipodascales incertae sedis</taxon>
        <taxon>Yarrowia</taxon>
    </lineage>
</organism>
<sequence>MALCNQPHLHMYTIDIFSDENVTAKEYRAYLPGHRSCVTATCCSGGVRDACGFERSCAVAEEECTSTVATRSFHDSCTRCVGGAHTTTVVMRNRWLMSTSSIEVSIYMRLGIARDGWKDRLVGGSVILSVDCATQAECLQVHDAPHNFMVLVRVR</sequence>
<evidence type="ECO:0000313" key="1">
    <source>
        <dbReference type="EMBL" id="AOW07101.1"/>
    </source>
</evidence>
<name>A0A1D8NN85_YARLL</name>
<dbReference type="EMBL" id="CP017558">
    <property type="protein sequence ID" value="AOW07101.1"/>
    <property type="molecule type" value="Genomic_DNA"/>
</dbReference>